<dbReference type="InterPro" id="IPR029066">
    <property type="entry name" value="PLP-binding_barrel"/>
</dbReference>
<dbReference type="PANTHER" id="PTHR43727:SF2">
    <property type="entry name" value="GROUP IV DECARBOXYLASE"/>
    <property type="match status" value="1"/>
</dbReference>
<keyword evidence="2" id="KW-0663">Pyridoxal phosphate</keyword>
<dbReference type="SUPFAM" id="SSF51419">
    <property type="entry name" value="PLP-binding barrel"/>
    <property type="match status" value="1"/>
</dbReference>
<sequence length="275" mass="30041">MRDLLADPRECDRLLETHGSPVNVHDFTSLERNARDMIQAGDRHGVSVRVFVARKANKTLGLVEAVKALGHGIDVGSERELRQVLDSGMDPSHIVLTAAVKPERLLRLAMEHGVPVALDNLDEAFLAQRVGAELPEPAPVVLRMAPEPVDGMAPTRFGETSRAWLSFLDEHPSGPAGFRLDGIHFHLHGYSPADRSVALAQAIEFFDRLRERGHAPSFIDMGGGVPMSYLDDADQWATFWNEHEAAVLAGGATETWRADGLGLRAEDTPEGPRLA</sequence>
<feature type="domain" description="Orn/DAP/Arg decarboxylase 2 N-terminal" evidence="3">
    <location>
        <begin position="45"/>
        <end position="235"/>
    </location>
</feature>
<keyword evidence="5" id="KW-1185">Reference proteome</keyword>
<accession>A0A846TQX6</accession>
<dbReference type="AlphaFoldDB" id="A0A846TQX6"/>
<evidence type="ECO:0000256" key="2">
    <source>
        <dbReference type="ARBA" id="ARBA00022898"/>
    </source>
</evidence>
<evidence type="ECO:0000256" key="1">
    <source>
        <dbReference type="ARBA" id="ARBA00001933"/>
    </source>
</evidence>
<dbReference type="PANTHER" id="PTHR43727">
    <property type="entry name" value="DIAMINOPIMELATE DECARBOXYLASE"/>
    <property type="match status" value="1"/>
</dbReference>
<protein>
    <submittedName>
        <fullName evidence="4">Y4yA family PLP-dependent enzyme</fullName>
    </submittedName>
</protein>
<organism evidence="4 5">
    <name type="scientific">Kocuria subflava</name>
    <dbReference type="NCBI Taxonomy" id="1736139"/>
    <lineage>
        <taxon>Bacteria</taxon>
        <taxon>Bacillati</taxon>
        <taxon>Actinomycetota</taxon>
        <taxon>Actinomycetes</taxon>
        <taxon>Micrococcales</taxon>
        <taxon>Micrococcaceae</taxon>
        <taxon>Kocuria</taxon>
    </lineage>
</organism>
<gene>
    <name evidence="4" type="ORF">GTW58_13130</name>
</gene>
<dbReference type="Pfam" id="PF02784">
    <property type="entry name" value="Orn_Arg_deC_N"/>
    <property type="match status" value="1"/>
</dbReference>
<dbReference type="Gene3D" id="3.20.20.10">
    <property type="entry name" value="Alanine racemase"/>
    <property type="match status" value="1"/>
</dbReference>
<dbReference type="GO" id="GO:0008836">
    <property type="term" value="F:diaminopimelate decarboxylase activity"/>
    <property type="evidence" value="ECO:0007669"/>
    <property type="project" value="TreeGrafter"/>
</dbReference>
<proteinExistence type="predicted"/>
<dbReference type="InterPro" id="IPR022644">
    <property type="entry name" value="De-COase2_N"/>
</dbReference>
<name>A0A846TQX6_9MICC</name>
<comment type="caution">
    <text evidence="4">The sequence shown here is derived from an EMBL/GenBank/DDBJ whole genome shotgun (WGS) entry which is preliminary data.</text>
</comment>
<evidence type="ECO:0000313" key="5">
    <source>
        <dbReference type="Proteomes" id="UP000521379"/>
    </source>
</evidence>
<reference evidence="4 5" key="1">
    <citation type="submission" date="2020-02" db="EMBL/GenBank/DDBJ databases">
        <authorList>
            <person name="Sun Q."/>
        </authorList>
    </citation>
    <scope>NUCLEOTIDE SEQUENCE [LARGE SCALE GENOMIC DNA]</scope>
    <source>
        <strain evidence="4 5">YIM 13062</strain>
    </source>
</reference>
<dbReference type="EMBL" id="JAAVUN010000096">
    <property type="protein sequence ID" value="NKE10843.1"/>
    <property type="molecule type" value="Genomic_DNA"/>
</dbReference>
<dbReference type="Proteomes" id="UP000521379">
    <property type="component" value="Unassembled WGS sequence"/>
</dbReference>
<evidence type="ECO:0000259" key="3">
    <source>
        <dbReference type="Pfam" id="PF02784"/>
    </source>
</evidence>
<comment type="cofactor">
    <cofactor evidence="1">
        <name>pyridoxal 5'-phosphate</name>
        <dbReference type="ChEBI" id="CHEBI:597326"/>
    </cofactor>
</comment>
<feature type="non-terminal residue" evidence="4">
    <location>
        <position position="275"/>
    </location>
</feature>
<dbReference type="GO" id="GO:0009089">
    <property type="term" value="P:lysine biosynthetic process via diaminopimelate"/>
    <property type="evidence" value="ECO:0007669"/>
    <property type="project" value="TreeGrafter"/>
</dbReference>
<evidence type="ECO:0000313" key="4">
    <source>
        <dbReference type="EMBL" id="NKE10843.1"/>
    </source>
</evidence>